<keyword evidence="1" id="KW-0812">Transmembrane</keyword>
<reference evidence="3" key="1">
    <citation type="submission" date="2014-09" db="EMBL/GenBank/DDBJ databases">
        <authorList>
            <person name="Mudge J."/>
            <person name="Ramaraj T."/>
            <person name="Lindquist I.E."/>
            <person name="Bharti A.K."/>
            <person name="Sundararajan A."/>
            <person name="Cameron C.T."/>
            <person name="Woodward J.E."/>
            <person name="May G.D."/>
            <person name="Brubaker C."/>
            <person name="Broadhvest J."/>
            <person name="Wilkins T.A."/>
        </authorList>
    </citation>
    <scope>NUCLEOTIDE SEQUENCE</scope>
    <source>
        <strain evidence="3">cv. AKA8401</strain>
    </source>
</reference>
<evidence type="ECO:0000256" key="1">
    <source>
        <dbReference type="SAM" id="Phobius"/>
    </source>
</evidence>
<keyword evidence="1" id="KW-0472">Membrane</keyword>
<name>A0A0B0MJ31_GOSAR</name>
<evidence type="ECO:0000313" key="3">
    <source>
        <dbReference type="Proteomes" id="UP000032142"/>
    </source>
</evidence>
<comment type="caution">
    <text evidence="2">The sequence shown here is derived from an EMBL/GenBank/DDBJ whole genome shotgun (WGS) entry which is preliminary data.</text>
</comment>
<dbReference type="Proteomes" id="UP000032142">
    <property type="component" value="Unassembled WGS sequence"/>
</dbReference>
<protein>
    <submittedName>
        <fullName evidence="2">Uncharacterized protein</fullName>
    </submittedName>
</protein>
<feature type="transmembrane region" description="Helical" evidence="1">
    <location>
        <begin position="13"/>
        <end position="34"/>
    </location>
</feature>
<accession>A0A0B0MJ31</accession>
<organism evidence="2 3">
    <name type="scientific">Gossypium arboreum</name>
    <name type="common">Tree cotton</name>
    <name type="synonym">Gossypium nanking</name>
    <dbReference type="NCBI Taxonomy" id="29729"/>
    <lineage>
        <taxon>Eukaryota</taxon>
        <taxon>Viridiplantae</taxon>
        <taxon>Streptophyta</taxon>
        <taxon>Embryophyta</taxon>
        <taxon>Tracheophyta</taxon>
        <taxon>Spermatophyta</taxon>
        <taxon>Magnoliopsida</taxon>
        <taxon>eudicotyledons</taxon>
        <taxon>Gunneridae</taxon>
        <taxon>Pentapetalae</taxon>
        <taxon>rosids</taxon>
        <taxon>malvids</taxon>
        <taxon>Malvales</taxon>
        <taxon>Malvaceae</taxon>
        <taxon>Malvoideae</taxon>
        <taxon>Gossypium</taxon>
    </lineage>
</organism>
<dbReference type="AlphaFoldDB" id="A0A0B0MJ31"/>
<keyword evidence="1" id="KW-1133">Transmembrane helix</keyword>
<keyword evidence="3" id="KW-1185">Reference proteome</keyword>
<dbReference type="EMBL" id="JRRC01245056">
    <property type="protein sequence ID" value="KHG02163.1"/>
    <property type="molecule type" value="Genomic_DNA"/>
</dbReference>
<sequence>MEVNYDHEIVVDYIILCYITCMLRYGKVCLFLSYKLTKLYSLLRFIFPCFIVSPS</sequence>
<proteinExistence type="predicted"/>
<evidence type="ECO:0000313" key="2">
    <source>
        <dbReference type="EMBL" id="KHG02163.1"/>
    </source>
</evidence>
<gene>
    <name evidence="2" type="ORF">F383_24556</name>
</gene>